<evidence type="ECO:0000313" key="1">
    <source>
        <dbReference type="EMBL" id="SCJ56316.1"/>
    </source>
</evidence>
<dbReference type="EMBL" id="FMHG01000001">
    <property type="protein sequence ID" value="SCJ56316.1"/>
    <property type="molecule type" value="Genomic_DNA"/>
</dbReference>
<gene>
    <name evidence="1" type="ORF">SAMEA3545359_00828</name>
</gene>
<accession>A0A1C6HFH3</accession>
<proteinExistence type="predicted"/>
<name>A0A1C6HFH3_9FIRM</name>
<organism evidence="1">
    <name type="scientific">uncultured Anaerotruncus sp</name>
    <dbReference type="NCBI Taxonomy" id="905011"/>
    <lineage>
        <taxon>Bacteria</taxon>
        <taxon>Bacillati</taxon>
        <taxon>Bacillota</taxon>
        <taxon>Clostridia</taxon>
        <taxon>Eubacteriales</taxon>
        <taxon>Oscillospiraceae</taxon>
        <taxon>Anaerotruncus</taxon>
        <taxon>environmental samples</taxon>
    </lineage>
</organism>
<reference evidence="1" key="1">
    <citation type="submission" date="2015-09" db="EMBL/GenBank/DDBJ databases">
        <authorList>
            <consortium name="Pathogen Informatics"/>
        </authorList>
    </citation>
    <scope>NUCLEOTIDE SEQUENCE</scope>
    <source>
        <strain evidence="1">2789STDY5834896</strain>
    </source>
</reference>
<protein>
    <submittedName>
        <fullName evidence="1">Uncharacterized protein</fullName>
    </submittedName>
</protein>
<dbReference type="AlphaFoldDB" id="A0A1C6HFH3"/>
<sequence>MLRVAGTVYGVKCTVYSLQCAKKAVAGQGGAVTDLGVLEGESTAFLYVQTQLAHGVSVLLYSRVIEFVVTGCLSGGGIG</sequence>